<dbReference type="GO" id="GO:0005576">
    <property type="term" value="C:extracellular region"/>
    <property type="evidence" value="ECO:0007669"/>
    <property type="project" value="UniProtKB-SubCell"/>
</dbReference>
<name>W1PCT0_AMBTC</name>
<sequence length="116" mass="12707">MKPYSYLLVTTLLLLIIMGQVEGQTCKPSGKVIGRKPPKGQCNQENDSECCEEHTLYTTYTCSPPITSHTRAPSHSIVSRKAGMAASPRNAISIAIQTRVLWLLFLQDGSNTRKGA</sequence>
<dbReference type="Proteomes" id="UP000017836">
    <property type="component" value="Unassembled WGS sequence"/>
</dbReference>
<feature type="chain" id="PRO_5004807273" description="Ripening-related protein" evidence="4">
    <location>
        <begin position="24"/>
        <end position="116"/>
    </location>
</feature>
<keyword evidence="6" id="KW-1185">Reference proteome</keyword>
<accession>W1PCT0</accession>
<dbReference type="HOGENOM" id="CLU_2100196_0_0_1"/>
<evidence type="ECO:0008006" key="7">
    <source>
        <dbReference type="Google" id="ProtNLM"/>
    </source>
</evidence>
<comment type="subcellular location">
    <subcellularLocation>
        <location evidence="1">Secreted</location>
    </subcellularLocation>
</comment>
<keyword evidence="2" id="KW-0964">Secreted</keyword>
<proteinExistence type="predicted"/>
<gene>
    <name evidence="5" type="ORF">AMTR_s00146p00065400</name>
</gene>
<dbReference type="Pfam" id="PF24300">
    <property type="entry name" value="KWL1"/>
    <property type="match status" value="1"/>
</dbReference>
<evidence type="ECO:0000256" key="3">
    <source>
        <dbReference type="ARBA" id="ARBA00022729"/>
    </source>
</evidence>
<dbReference type="InterPro" id="IPR039271">
    <property type="entry name" value="Kiwellin-like"/>
</dbReference>
<dbReference type="PANTHER" id="PTHR33191">
    <property type="entry name" value="RIPENING-RELATED PROTEIN 2-RELATED"/>
    <property type="match status" value="1"/>
</dbReference>
<organism evidence="5 6">
    <name type="scientific">Amborella trichopoda</name>
    <dbReference type="NCBI Taxonomy" id="13333"/>
    <lineage>
        <taxon>Eukaryota</taxon>
        <taxon>Viridiplantae</taxon>
        <taxon>Streptophyta</taxon>
        <taxon>Embryophyta</taxon>
        <taxon>Tracheophyta</taxon>
        <taxon>Spermatophyta</taxon>
        <taxon>Magnoliopsida</taxon>
        <taxon>Amborellales</taxon>
        <taxon>Amborellaceae</taxon>
        <taxon>Amborella</taxon>
    </lineage>
</organism>
<evidence type="ECO:0000256" key="2">
    <source>
        <dbReference type="ARBA" id="ARBA00022525"/>
    </source>
</evidence>
<evidence type="ECO:0000313" key="6">
    <source>
        <dbReference type="Proteomes" id="UP000017836"/>
    </source>
</evidence>
<dbReference type="PANTHER" id="PTHR33191:SF58">
    <property type="entry name" value="RIPENING-RELATED PROTEIN 1"/>
    <property type="match status" value="1"/>
</dbReference>
<reference evidence="6" key="1">
    <citation type="journal article" date="2013" name="Science">
        <title>The Amborella genome and the evolution of flowering plants.</title>
        <authorList>
            <consortium name="Amborella Genome Project"/>
        </authorList>
    </citation>
    <scope>NUCLEOTIDE SEQUENCE [LARGE SCALE GENOMIC DNA]</scope>
</reference>
<feature type="signal peptide" evidence="4">
    <location>
        <begin position="1"/>
        <end position="23"/>
    </location>
</feature>
<keyword evidence="3 4" id="KW-0732">Signal</keyword>
<dbReference type="AlphaFoldDB" id="W1PCT0"/>
<dbReference type="Gramene" id="ERN04850">
    <property type="protein sequence ID" value="ERN04850"/>
    <property type="gene ID" value="AMTR_s00146p00065400"/>
</dbReference>
<dbReference type="EMBL" id="KI394155">
    <property type="protein sequence ID" value="ERN04850.1"/>
    <property type="molecule type" value="Genomic_DNA"/>
</dbReference>
<evidence type="ECO:0000256" key="1">
    <source>
        <dbReference type="ARBA" id="ARBA00004613"/>
    </source>
</evidence>
<evidence type="ECO:0000313" key="5">
    <source>
        <dbReference type="EMBL" id="ERN04850.1"/>
    </source>
</evidence>
<evidence type="ECO:0000256" key="4">
    <source>
        <dbReference type="SAM" id="SignalP"/>
    </source>
</evidence>
<protein>
    <recommendedName>
        <fullName evidence="7">Ripening-related protein</fullName>
    </recommendedName>
</protein>